<accession>A0ABQ5B0N6</accession>
<dbReference type="Pfam" id="PF00501">
    <property type="entry name" value="AMP-binding"/>
    <property type="match status" value="1"/>
</dbReference>
<evidence type="ECO:0000256" key="1">
    <source>
        <dbReference type="ARBA" id="ARBA00022741"/>
    </source>
</evidence>
<protein>
    <submittedName>
        <fullName evidence="4">Long chain acyl-CoA synthetase 6, peroxisomal-like protein</fullName>
    </submittedName>
</protein>
<reference evidence="4" key="1">
    <citation type="journal article" date="2022" name="Int. J. Mol. Sci.">
        <title>Draft Genome of Tanacetum Coccineum: Genomic Comparison of Closely Related Tanacetum-Family Plants.</title>
        <authorList>
            <person name="Yamashiro T."/>
            <person name="Shiraishi A."/>
            <person name="Nakayama K."/>
            <person name="Satake H."/>
        </authorList>
    </citation>
    <scope>NUCLEOTIDE SEQUENCE</scope>
</reference>
<dbReference type="InterPro" id="IPR000873">
    <property type="entry name" value="AMP-dep_synth/lig_dom"/>
</dbReference>
<evidence type="ECO:0000259" key="3">
    <source>
        <dbReference type="Pfam" id="PF00501"/>
    </source>
</evidence>
<dbReference type="Proteomes" id="UP001151760">
    <property type="component" value="Unassembled WGS sequence"/>
</dbReference>
<comment type="caution">
    <text evidence="4">The sequence shown here is derived from an EMBL/GenBank/DDBJ whole genome shotgun (WGS) entry which is preliminary data.</text>
</comment>
<feature type="domain" description="AMP-dependent synthetase/ligase" evidence="3">
    <location>
        <begin position="3"/>
        <end position="132"/>
    </location>
</feature>
<evidence type="ECO:0000313" key="4">
    <source>
        <dbReference type="EMBL" id="GJT08480.1"/>
    </source>
</evidence>
<keyword evidence="5" id="KW-1185">Reference proteome</keyword>
<dbReference type="Gene3D" id="3.40.50.12780">
    <property type="entry name" value="N-terminal domain of ligase-like"/>
    <property type="match status" value="1"/>
</dbReference>
<proteinExistence type="predicted"/>
<name>A0ABQ5B0N6_9ASTR</name>
<dbReference type="InterPro" id="IPR042099">
    <property type="entry name" value="ANL_N_sf"/>
</dbReference>
<evidence type="ECO:0000256" key="2">
    <source>
        <dbReference type="ARBA" id="ARBA00022840"/>
    </source>
</evidence>
<dbReference type="PANTHER" id="PTHR43272">
    <property type="entry name" value="LONG-CHAIN-FATTY-ACID--COA LIGASE"/>
    <property type="match status" value="1"/>
</dbReference>
<gene>
    <name evidence="4" type="ORF">Tco_0842942</name>
</gene>
<organism evidence="4 5">
    <name type="scientific">Tanacetum coccineum</name>
    <dbReference type="NCBI Taxonomy" id="301880"/>
    <lineage>
        <taxon>Eukaryota</taxon>
        <taxon>Viridiplantae</taxon>
        <taxon>Streptophyta</taxon>
        <taxon>Embryophyta</taxon>
        <taxon>Tracheophyta</taxon>
        <taxon>Spermatophyta</taxon>
        <taxon>Magnoliopsida</taxon>
        <taxon>eudicotyledons</taxon>
        <taxon>Gunneridae</taxon>
        <taxon>Pentapetalae</taxon>
        <taxon>asterids</taxon>
        <taxon>campanulids</taxon>
        <taxon>Asterales</taxon>
        <taxon>Asteraceae</taxon>
        <taxon>Asteroideae</taxon>
        <taxon>Anthemideae</taxon>
        <taxon>Anthemidinae</taxon>
        <taxon>Tanacetum</taxon>
    </lineage>
</organism>
<dbReference type="SUPFAM" id="SSF56801">
    <property type="entry name" value="Acetyl-CoA synthetase-like"/>
    <property type="match status" value="1"/>
</dbReference>
<dbReference type="PANTHER" id="PTHR43272:SF33">
    <property type="entry name" value="AMP-BINDING DOMAIN-CONTAINING PROTEIN-RELATED"/>
    <property type="match status" value="1"/>
</dbReference>
<evidence type="ECO:0000313" key="5">
    <source>
        <dbReference type="Proteomes" id="UP001151760"/>
    </source>
</evidence>
<keyword evidence="1" id="KW-0547">Nucleotide-binding</keyword>
<sequence>MASLRPTLFFSVPRVYNKLYVDITNVVKSSGGLKQSLFNTAYNAKKHTILNGKNSYAIWDIFFFNKIKGMLGGQVYLMLSAASPLSADVLDFLRVCFSCIFLEAYGMTKIYCAISNIDLDDNLCRHIGSPRGVVFQCYYKDEFHFEDVNEGKHSRITFSKERGNDGDMIQELAEEYIDMIQERIKTSLFILLESYQTTQEWLLSSRVSDAVVGLVLPLCSLTQLSFMCQAKDSGPD</sequence>
<keyword evidence="2" id="KW-0067">ATP-binding</keyword>
<reference evidence="4" key="2">
    <citation type="submission" date="2022-01" db="EMBL/GenBank/DDBJ databases">
        <authorList>
            <person name="Yamashiro T."/>
            <person name="Shiraishi A."/>
            <person name="Satake H."/>
            <person name="Nakayama K."/>
        </authorList>
    </citation>
    <scope>NUCLEOTIDE SEQUENCE</scope>
</reference>
<dbReference type="EMBL" id="BQNB010012834">
    <property type="protein sequence ID" value="GJT08480.1"/>
    <property type="molecule type" value="Genomic_DNA"/>
</dbReference>